<reference evidence="2 3" key="1">
    <citation type="submission" date="2017-11" db="EMBL/GenBank/DDBJ databases">
        <title>Whole genome sequencing of Psychrobacter pocilloporae S6-60T(=JCM 31058T=LMG 29157T).</title>
        <authorList>
            <person name="Das S.K."/>
        </authorList>
    </citation>
    <scope>NUCLEOTIDE SEQUENCE [LARGE SCALE GENOMIC DNA]</scope>
    <source>
        <strain evidence="2 3">S6-60</strain>
    </source>
</reference>
<sequence>MNIKQFDNSELQRVLDHLVPLDSPYCIKVQTLIINTLYINPGFCLHIGKQANIDMPVFASSECEAIAREVVKEKKIEAWAVTYMLVLFYQMYGQARRDDEAWQFMSAYLQIIIMIAIRKDEHSAKVSQLSVRLRMGLKDNNPQSEIVKKLFDIHAQRASLKNALEALRVYEAKIRSDEESGKVVNQKLAGKIGQIRLAYEVIADNKAFVGKTYTNSQNNKFSKEHTNKRYLDCTDEPLRATVFGKPHKNDNVADAENTADDDPPALLDNDFKPSRTTAKSSELQQWKLKNNYRHARRNQFYFPTNLRQLSLLSYQMLFARVWQIFGVVSYKQRRVYAVILLSMLSGRKVQDVIYELALDKSQRKWLSHESGSAADSYAMSNTINVTSNRRSHLLPHRQSHDNEFKLPLPARLQAVIENKFSVDGDEVSEVLASLKVQLELPVLSNQHIDACLYTVIKNELQESLHADMITGVDVKHSSPLYYTSIETISLEKTYYSAIQLLTEYCTADSQGELRQLSMSSTKSNRYKKYIGSDMTLNIDICQRFFDELAEATESYNGRLKRNVSIRQDRYIEQFNAYGIWLWHIIFIQTGIRPVKHAPGLLNQFDFRQRLLWVSDKEERQGQGQGRLIPLSDFLIIAIQNYIEYIKQFAVMHNSIYPNDQFPINNILNSSQPLIQLFSQNPKGFTGITPSKVRYQIKHFFSHQDNWLRHQLRSLLTNKSPEHLICALYGHEHPDQEAMHPMSSLSINELKALSADLEKVAVELNLRQVEVNIYG</sequence>
<dbReference type="SUPFAM" id="SSF56349">
    <property type="entry name" value="DNA breaking-rejoining enzymes"/>
    <property type="match status" value="1"/>
</dbReference>
<protein>
    <recommendedName>
        <fullName evidence="4">Integrase</fullName>
    </recommendedName>
</protein>
<evidence type="ECO:0000256" key="1">
    <source>
        <dbReference type="SAM" id="MobiDB-lite"/>
    </source>
</evidence>
<comment type="caution">
    <text evidence="2">The sequence shown here is derived from an EMBL/GenBank/DDBJ whole genome shotgun (WGS) entry which is preliminary data.</text>
</comment>
<gene>
    <name evidence="2" type="ORF">CUR83_08065</name>
</gene>
<dbReference type="EMBL" id="PGFT01000001">
    <property type="protein sequence ID" value="MDH4905014.1"/>
    <property type="molecule type" value="Genomic_DNA"/>
</dbReference>
<evidence type="ECO:0008006" key="4">
    <source>
        <dbReference type="Google" id="ProtNLM"/>
    </source>
</evidence>
<name>A0ABT6IT52_9GAMM</name>
<evidence type="ECO:0000313" key="3">
    <source>
        <dbReference type="Proteomes" id="UP001243298"/>
    </source>
</evidence>
<dbReference type="InterPro" id="IPR011010">
    <property type="entry name" value="DNA_brk_join_enz"/>
</dbReference>
<proteinExistence type="predicted"/>
<dbReference type="RefSeq" id="WP_071001752.1">
    <property type="nucleotide sequence ID" value="NZ_PGFT01000001.1"/>
</dbReference>
<keyword evidence="3" id="KW-1185">Reference proteome</keyword>
<feature type="region of interest" description="Disordered" evidence="1">
    <location>
        <begin position="244"/>
        <end position="278"/>
    </location>
</feature>
<accession>A0ABT6IT52</accession>
<evidence type="ECO:0000313" key="2">
    <source>
        <dbReference type="EMBL" id="MDH4905014.1"/>
    </source>
</evidence>
<dbReference type="Proteomes" id="UP001243298">
    <property type="component" value="Unassembled WGS sequence"/>
</dbReference>
<organism evidence="2 3">
    <name type="scientific">Psychrobacter pocilloporae</name>
    <dbReference type="NCBI Taxonomy" id="1775882"/>
    <lineage>
        <taxon>Bacteria</taxon>
        <taxon>Pseudomonadati</taxon>
        <taxon>Pseudomonadota</taxon>
        <taxon>Gammaproteobacteria</taxon>
        <taxon>Moraxellales</taxon>
        <taxon>Moraxellaceae</taxon>
        <taxon>Psychrobacter</taxon>
    </lineage>
</organism>